<evidence type="ECO:0000256" key="3">
    <source>
        <dbReference type="SAM" id="MobiDB-lite"/>
    </source>
</evidence>
<reference evidence="4 5" key="1">
    <citation type="submission" date="2021-06" db="EMBL/GenBank/DDBJ databases">
        <authorList>
            <person name="Palmer J.M."/>
        </authorList>
    </citation>
    <scope>NUCLEOTIDE SEQUENCE [LARGE SCALE GENOMIC DNA]</scope>
    <source>
        <strain evidence="4 5">GA_2019</strain>
        <tissue evidence="4">Muscle</tissue>
    </source>
</reference>
<dbReference type="EMBL" id="JAHRIO010020090">
    <property type="protein sequence ID" value="MEQ2164067.1"/>
    <property type="molecule type" value="Genomic_DNA"/>
</dbReference>
<comment type="caution">
    <text evidence="4">The sequence shown here is derived from an EMBL/GenBank/DDBJ whole genome shotgun (WGS) entry which is preliminary data.</text>
</comment>
<organism evidence="4 5">
    <name type="scientific">Goodea atripinnis</name>
    <dbReference type="NCBI Taxonomy" id="208336"/>
    <lineage>
        <taxon>Eukaryota</taxon>
        <taxon>Metazoa</taxon>
        <taxon>Chordata</taxon>
        <taxon>Craniata</taxon>
        <taxon>Vertebrata</taxon>
        <taxon>Euteleostomi</taxon>
        <taxon>Actinopterygii</taxon>
        <taxon>Neopterygii</taxon>
        <taxon>Teleostei</taxon>
        <taxon>Neoteleostei</taxon>
        <taxon>Acanthomorphata</taxon>
        <taxon>Ovalentaria</taxon>
        <taxon>Atherinomorphae</taxon>
        <taxon>Cyprinodontiformes</taxon>
        <taxon>Goodeidae</taxon>
        <taxon>Goodea</taxon>
    </lineage>
</organism>
<dbReference type="Proteomes" id="UP001476798">
    <property type="component" value="Unassembled WGS sequence"/>
</dbReference>
<evidence type="ECO:0000313" key="5">
    <source>
        <dbReference type="Proteomes" id="UP001476798"/>
    </source>
</evidence>
<dbReference type="PANTHER" id="PTHR13129:SF4">
    <property type="entry name" value="DDB1- AND CUL4-ASSOCIATED FACTOR 1"/>
    <property type="match status" value="1"/>
</dbReference>
<evidence type="ECO:0000256" key="2">
    <source>
        <dbReference type="ARBA" id="ARBA00023242"/>
    </source>
</evidence>
<dbReference type="InterPro" id="IPR033270">
    <property type="entry name" value="VPRBP/DCAF1"/>
</dbReference>
<proteinExistence type="predicted"/>
<evidence type="ECO:0000313" key="4">
    <source>
        <dbReference type="EMBL" id="MEQ2164067.1"/>
    </source>
</evidence>
<accession>A0ABV0N1B0</accession>
<keyword evidence="5" id="KW-1185">Reference proteome</keyword>
<dbReference type="PANTHER" id="PTHR13129">
    <property type="entry name" value="VPRBP PROTEIN-RELATED"/>
    <property type="match status" value="1"/>
</dbReference>
<keyword evidence="2" id="KW-0539">Nucleus</keyword>
<protein>
    <submittedName>
        <fullName evidence="4">Uncharacterized protein</fullName>
    </submittedName>
</protein>
<evidence type="ECO:0000256" key="1">
    <source>
        <dbReference type="ARBA" id="ARBA00004123"/>
    </source>
</evidence>
<sequence length="554" mass="61207">MTNRDVTLNTAACRLLLNIVPGLDTAVVFEDKEGLVGKLFSWAREAERPLCVYAIGLLARAMSNQEVATSYREDNAQLVSVMIKRLHELQSDPTSHFKPIHAVQNLPQDTLDEPAQTSGVTQTQQIQTEEEDAFEEERRKETNVGETSRSMPKAKCSAQRNSSGSSSSTRLLPDFVYQASPHPASREKEDTQGGEEGGGGNRQAVKENGRKAKQKLHFTTSTGGSEEEAERADPSEQPSGGSSWSEISSILIGSDYRLSPLSPAMEQRLILQYLTPLGDYQELLAVFMKLDTRSLMMNYIDLKKTKNVQLTFDALLVCMFPDGVLSDMVSYALWLLESSHASGVCHAIMFFSISFLFRAVLQLFDQLDGLRRLVNLISTLEILNIENEASIMSDDQVFSSRQTAKHTCMALRRSDTVRYALDILAILTVVPKVQLVLADTVIINCVCAPDQSLNSVGAFAPLRQSLHPQQPPPTHNRVLAHMWRVVQNNNGIKVLLSLLSVKVPITDADLIRALACKALVGLSRSSAIRQIISKLPLDICINHNSFGIKNSVKI</sequence>
<gene>
    <name evidence="4" type="ORF">GOODEAATRI_002708</name>
</gene>
<comment type="subcellular location">
    <subcellularLocation>
        <location evidence="1">Nucleus</location>
    </subcellularLocation>
</comment>
<feature type="region of interest" description="Disordered" evidence="3">
    <location>
        <begin position="110"/>
        <end position="244"/>
    </location>
</feature>
<name>A0ABV0N1B0_9TELE</name>